<proteinExistence type="predicted"/>
<reference evidence="1 2" key="1">
    <citation type="journal article" date="2023" name="Life. Sci Alliance">
        <title>Evolutionary insights into 3D genome organization and epigenetic landscape of Vigna mungo.</title>
        <authorList>
            <person name="Junaid A."/>
            <person name="Singh B."/>
            <person name="Bhatia S."/>
        </authorList>
    </citation>
    <scope>NUCLEOTIDE SEQUENCE [LARGE SCALE GENOMIC DNA]</scope>
    <source>
        <strain evidence="1">Urdbean</strain>
    </source>
</reference>
<dbReference type="AlphaFoldDB" id="A0AAQ3MWC1"/>
<dbReference type="Proteomes" id="UP001374535">
    <property type="component" value="Chromosome 9"/>
</dbReference>
<evidence type="ECO:0000313" key="1">
    <source>
        <dbReference type="EMBL" id="WVY98242.1"/>
    </source>
</evidence>
<accession>A0AAQ3MWC1</accession>
<name>A0AAQ3MWC1_VIGMU</name>
<protein>
    <submittedName>
        <fullName evidence="1">Uncharacterized protein</fullName>
    </submittedName>
</protein>
<gene>
    <name evidence="1" type="ORF">V8G54_030393</name>
</gene>
<evidence type="ECO:0000313" key="2">
    <source>
        <dbReference type="Proteomes" id="UP001374535"/>
    </source>
</evidence>
<organism evidence="1 2">
    <name type="scientific">Vigna mungo</name>
    <name type="common">Black gram</name>
    <name type="synonym">Phaseolus mungo</name>
    <dbReference type="NCBI Taxonomy" id="3915"/>
    <lineage>
        <taxon>Eukaryota</taxon>
        <taxon>Viridiplantae</taxon>
        <taxon>Streptophyta</taxon>
        <taxon>Embryophyta</taxon>
        <taxon>Tracheophyta</taxon>
        <taxon>Spermatophyta</taxon>
        <taxon>Magnoliopsida</taxon>
        <taxon>eudicotyledons</taxon>
        <taxon>Gunneridae</taxon>
        <taxon>Pentapetalae</taxon>
        <taxon>rosids</taxon>
        <taxon>fabids</taxon>
        <taxon>Fabales</taxon>
        <taxon>Fabaceae</taxon>
        <taxon>Papilionoideae</taxon>
        <taxon>50 kb inversion clade</taxon>
        <taxon>NPAAA clade</taxon>
        <taxon>indigoferoid/millettioid clade</taxon>
        <taxon>Phaseoleae</taxon>
        <taxon>Vigna</taxon>
    </lineage>
</organism>
<sequence length="103" mass="11201">MSIMLGLFDWSFCKQAIATVRTPIKLSIEHVSLKMSLSIHSLSLLAFSCSLSTSKVLMALAHNRFPSLSIASFPEISSSNTTPKENTSIFVETTPSARYSGAM</sequence>
<dbReference type="EMBL" id="CP144692">
    <property type="protein sequence ID" value="WVY98242.1"/>
    <property type="molecule type" value="Genomic_DNA"/>
</dbReference>
<keyword evidence="2" id="KW-1185">Reference proteome</keyword>